<keyword evidence="8" id="KW-1185">Reference proteome</keyword>
<protein>
    <recommendedName>
        <fullName evidence="9">C6 zinc finger domain protein</fullName>
    </recommendedName>
</protein>
<dbReference type="InterPro" id="IPR052360">
    <property type="entry name" value="Transcr_Regulatory_Proteins"/>
</dbReference>
<dbReference type="GeneID" id="63741630"/>
<evidence type="ECO:0008006" key="9">
    <source>
        <dbReference type="Google" id="ProtNLM"/>
    </source>
</evidence>
<name>A0A0B2WLY0_METAS</name>
<accession>A0A0B2WLY0</accession>
<dbReference type="PANTHER" id="PTHR36206">
    <property type="entry name" value="ASPERCRYPTIN BIOSYNTHESIS CLUSTER-SPECIFIC TRANSCRIPTION REGULATOR ATNN-RELATED"/>
    <property type="match status" value="1"/>
</dbReference>
<keyword evidence="6" id="KW-0539">Nucleus</keyword>
<dbReference type="PANTHER" id="PTHR36206:SF12">
    <property type="entry name" value="ASPERCRYPTIN BIOSYNTHESIS CLUSTER-SPECIFIC TRANSCRIPTION REGULATOR ATNN-RELATED"/>
    <property type="match status" value="1"/>
</dbReference>
<comment type="caution">
    <text evidence="7">The sequence shown here is derived from an EMBL/GenBank/DDBJ whole genome shotgun (WGS) entry which is preliminary data.</text>
</comment>
<dbReference type="HOGENOM" id="CLU_011409_6_2_1"/>
<gene>
    <name evidence="7" type="ORF">MAM_07175</name>
</gene>
<sequence length="464" mass="52294">MTPIYAQSTPREKYLFHVFCTETALRQEPGSDSFEGTFWSVDVPQACHAHPAVWHSALAIASMQTRPRAVCTRGHGAAQPCADDDAAFKQYTKAIGHLMRATQNTHPSFQDQSLILMATVLLLGFASLRGNFNEVKFFAGHGIRLFTNWRFRDEAETWKSSARSNLISVTSLISLLDHLLVQYTWACKASDLPRQAYTTSAAPKRPFQSMTEAHHEYQALQLHRFELLRARALGSVTGDWRPFRYFHEAWLARSSAWKDKLAQTRRQSEHQGDDAPLRPSLILQMGLVGLQICAQVGPGTDELYWDRFASKFRRIVDIAERIFHGKTDSRGQRPARPVFTFGPSQLGVLYMVASACRERATRARTLALLQGLKQRDGLLDSGLFAALSEAKMRIEETGRELVGLAEPKTCTCIPREYICRHHRVRDVGIEFLDSGLARLDIQTFDGDDAQAPRTKSLTVRWNGS</sequence>
<keyword evidence="5" id="KW-0804">Transcription</keyword>
<dbReference type="Proteomes" id="UP000030816">
    <property type="component" value="Unassembled WGS sequence"/>
</dbReference>
<evidence type="ECO:0000256" key="5">
    <source>
        <dbReference type="ARBA" id="ARBA00023163"/>
    </source>
</evidence>
<dbReference type="GO" id="GO:0046872">
    <property type="term" value="F:metal ion binding"/>
    <property type="evidence" value="ECO:0007669"/>
    <property type="project" value="UniProtKB-KW"/>
</dbReference>
<dbReference type="AlphaFoldDB" id="A0A0B2WLY0"/>
<evidence type="ECO:0000256" key="4">
    <source>
        <dbReference type="ARBA" id="ARBA00023125"/>
    </source>
</evidence>
<evidence type="ECO:0000313" key="7">
    <source>
        <dbReference type="EMBL" id="KHN94948.1"/>
    </source>
</evidence>
<organism evidence="7 8">
    <name type="scientific">Metarhizium album (strain ARSEF 1941)</name>
    <dbReference type="NCBI Taxonomy" id="1081103"/>
    <lineage>
        <taxon>Eukaryota</taxon>
        <taxon>Fungi</taxon>
        <taxon>Dikarya</taxon>
        <taxon>Ascomycota</taxon>
        <taxon>Pezizomycotina</taxon>
        <taxon>Sordariomycetes</taxon>
        <taxon>Hypocreomycetidae</taxon>
        <taxon>Hypocreales</taxon>
        <taxon>Clavicipitaceae</taxon>
        <taxon>Metarhizium</taxon>
    </lineage>
</organism>
<keyword evidence="2" id="KW-0862">Zinc</keyword>
<keyword evidence="1" id="KW-0479">Metal-binding</keyword>
<dbReference type="STRING" id="1081103.A0A0B2WLY0"/>
<evidence type="ECO:0000256" key="2">
    <source>
        <dbReference type="ARBA" id="ARBA00022833"/>
    </source>
</evidence>
<reference evidence="7 8" key="1">
    <citation type="journal article" date="2014" name="Proc. Natl. Acad. Sci. U.S.A.">
        <title>Trajectory and genomic determinants of fungal-pathogen speciation and host adaptation.</title>
        <authorList>
            <person name="Hu X."/>
            <person name="Xiao G."/>
            <person name="Zheng P."/>
            <person name="Shang Y."/>
            <person name="Su Y."/>
            <person name="Zhang X."/>
            <person name="Liu X."/>
            <person name="Zhan S."/>
            <person name="St Leger R.J."/>
            <person name="Wang C."/>
        </authorList>
    </citation>
    <scope>NUCLEOTIDE SEQUENCE [LARGE SCALE GENOMIC DNA]</scope>
    <source>
        <strain evidence="7 8">ARSEF 1941</strain>
    </source>
</reference>
<dbReference type="RefSeq" id="XP_040676014.1">
    <property type="nucleotide sequence ID" value="XM_040825973.1"/>
</dbReference>
<dbReference type="GO" id="GO:0003677">
    <property type="term" value="F:DNA binding"/>
    <property type="evidence" value="ECO:0007669"/>
    <property type="project" value="UniProtKB-KW"/>
</dbReference>
<dbReference type="EMBL" id="AZHE01000028">
    <property type="protein sequence ID" value="KHN94948.1"/>
    <property type="molecule type" value="Genomic_DNA"/>
</dbReference>
<evidence type="ECO:0000313" key="8">
    <source>
        <dbReference type="Proteomes" id="UP000030816"/>
    </source>
</evidence>
<dbReference type="OrthoDB" id="3145928at2759"/>
<keyword evidence="3" id="KW-0805">Transcription regulation</keyword>
<evidence type="ECO:0000256" key="6">
    <source>
        <dbReference type="ARBA" id="ARBA00023242"/>
    </source>
</evidence>
<keyword evidence="4" id="KW-0238">DNA-binding</keyword>
<proteinExistence type="predicted"/>
<evidence type="ECO:0000256" key="3">
    <source>
        <dbReference type="ARBA" id="ARBA00023015"/>
    </source>
</evidence>
<evidence type="ECO:0000256" key="1">
    <source>
        <dbReference type="ARBA" id="ARBA00022723"/>
    </source>
</evidence>